<name>F1Z7C1_9SPHN</name>
<dbReference type="AlphaFoldDB" id="F1Z7C1"/>
<protein>
    <submittedName>
        <fullName evidence="2">Uncharacterized protein</fullName>
    </submittedName>
</protein>
<proteinExistence type="predicted"/>
<dbReference type="Proteomes" id="UP000004728">
    <property type="component" value="Unassembled WGS sequence"/>
</dbReference>
<reference evidence="2 3" key="1">
    <citation type="journal article" date="2012" name="J. Bacteriol.">
        <title>Draft Genome Sequence of Novosphingobium nitrogenifigens Y88T.</title>
        <authorList>
            <person name="Strabala T.J."/>
            <person name="Macdonald L."/>
            <person name="Liu V."/>
            <person name="Smit A.M."/>
        </authorList>
    </citation>
    <scope>NUCLEOTIDE SEQUENCE [LARGE SCALE GENOMIC DNA]</scope>
    <source>
        <strain evidence="2 3">DSM 19370</strain>
    </source>
</reference>
<comment type="caution">
    <text evidence="2">The sequence shown here is derived from an EMBL/GenBank/DDBJ whole genome shotgun (WGS) entry which is preliminary data.</text>
</comment>
<sequence length="60" mass="7018">MPRIPSPIHRKTRTIRASARHHHQHVCQELAQLGFERRILQEQPDDSTHVFDSPDQIGIE</sequence>
<accession>F1Z7C1</accession>
<evidence type="ECO:0000256" key="1">
    <source>
        <dbReference type="SAM" id="MobiDB-lite"/>
    </source>
</evidence>
<feature type="region of interest" description="Disordered" evidence="1">
    <location>
        <begin position="1"/>
        <end position="21"/>
    </location>
</feature>
<organism evidence="2 3">
    <name type="scientific">Novosphingobium nitrogenifigens DSM 19370</name>
    <dbReference type="NCBI Taxonomy" id="983920"/>
    <lineage>
        <taxon>Bacteria</taxon>
        <taxon>Pseudomonadati</taxon>
        <taxon>Pseudomonadota</taxon>
        <taxon>Alphaproteobacteria</taxon>
        <taxon>Sphingomonadales</taxon>
        <taxon>Sphingomonadaceae</taxon>
        <taxon>Novosphingobium</taxon>
    </lineage>
</organism>
<dbReference type="InParanoid" id="F1Z7C1"/>
<keyword evidence="3" id="KW-1185">Reference proteome</keyword>
<evidence type="ECO:0000313" key="3">
    <source>
        <dbReference type="Proteomes" id="UP000004728"/>
    </source>
</evidence>
<dbReference type="HOGENOM" id="CLU_2937028_0_0_5"/>
<gene>
    <name evidence="2" type="ORF">Y88_1465</name>
</gene>
<dbReference type="EMBL" id="AEWJ01000032">
    <property type="protein sequence ID" value="EGD59433.1"/>
    <property type="molecule type" value="Genomic_DNA"/>
</dbReference>
<evidence type="ECO:0000313" key="2">
    <source>
        <dbReference type="EMBL" id="EGD59433.1"/>
    </source>
</evidence>
<feature type="compositionally biased region" description="Basic residues" evidence="1">
    <location>
        <begin position="8"/>
        <end position="21"/>
    </location>
</feature>